<protein>
    <recommendedName>
        <fullName evidence="5">MYND-type domain-containing protein</fullName>
    </recommendedName>
</protein>
<name>A0A1V9YNG4_ACHHY</name>
<keyword evidence="3" id="KW-0862">Zinc</keyword>
<keyword evidence="1" id="KW-0479">Metal-binding</keyword>
<organism evidence="6 7">
    <name type="scientific">Achlya hypogyna</name>
    <name type="common">Oomycete</name>
    <name type="synonym">Protoachlya hypogyna</name>
    <dbReference type="NCBI Taxonomy" id="1202772"/>
    <lineage>
        <taxon>Eukaryota</taxon>
        <taxon>Sar</taxon>
        <taxon>Stramenopiles</taxon>
        <taxon>Oomycota</taxon>
        <taxon>Saprolegniomycetes</taxon>
        <taxon>Saprolegniales</taxon>
        <taxon>Achlyaceae</taxon>
        <taxon>Achlya</taxon>
    </lineage>
</organism>
<gene>
    <name evidence="6" type="ORF">ACHHYP_09324</name>
</gene>
<dbReference type="OrthoDB" id="432970at2759"/>
<evidence type="ECO:0000256" key="3">
    <source>
        <dbReference type="ARBA" id="ARBA00022833"/>
    </source>
</evidence>
<feature type="domain" description="MYND-type" evidence="5">
    <location>
        <begin position="40"/>
        <end position="80"/>
    </location>
</feature>
<reference evidence="6 7" key="1">
    <citation type="journal article" date="2014" name="Genome Biol. Evol.">
        <title>The secreted proteins of Achlya hypogyna and Thraustotheca clavata identify the ancestral oomycete secretome and reveal gene acquisitions by horizontal gene transfer.</title>
        <authorList>
            <person name="Misner I."/>
            <person name="Blouin N."/>
            <person name="Leonard G."/>
            <person name="Richards T.A."/>
            <person name="Lane C.E."/>
        </authorList>
    </citation>
    <scope>NUCLEOTIDE SEQUENCE [LARGE SCALE GENOMIC DNA]</scope>
    <source>
        <strain evidence="6 7">ATCC 48635</strain>
    </source>
</reference>
<evidence type="ECO:0000256" key="1">
    <source>
        <dbReference type="ARBA" id="ARBA00022723"/>
    </source>
</evidence>
<evidence type="ECO:0000256" key="4">
    <source>
        <dbReference type="PROSITE-ProRule" id="PRU00134"/>
    </source>
</evidence>
<dbReference type="STRING" id="1202772.A0A1V9YNG4"/>
<dbReference type="PROSITE" id="PS50865">
    <property type="entry name" value="ZF_MYND_2"/>
    <property type="match status" value="1"/>
</dbReference>
<keyword evidence="2 4" id="KW-0863">Zinc-finger</keyword>
<dbReference type="InterPro" id="IPR002893">
    <property type="entry name" value="Znf_MYND"/>
</dbReference>
<evidence type="ECO:0000313" key="6">
    <source>
        <dbReference type="EMBL" id="OQR87234.1"/>
    </source>
</evidence>
<proteinExistence type="predicted"/>
<sequence length="266" mass="29866">MSTAQDYDDICAKGKEEAEQRLIDHLQEFGGDVWNIKSGCMGCKTNANNVPLKTCSKCKTALFCGKECQKKAWNLHKYECMIMSTMQEMSVPMPDAPAVYDLVRSSLETLTWSPDAKQITDESLLMVAKNIGLSGPELPGWFTSVNFVQHPASQTAYVKAIIVLFALLRDEECWTRDSDSFPRSSYTFATMIPKTASARDVALAHFLELKGPLVLFTAWMQDPQPPAIQSVPLEKRLIHGLMDTLLQIEEIRMAIDNFMDSRNESN</sequence>
<dbReference type="AlphaFoldDB" id="A0A1V9YNG4"/>
<dbReference type="Proteomes" id="UP000243579">
    <property type="component" value="Unassembled WGS sequence"/>
</dbReference>
<keyword evidence="7" id="KW-1185">Reference proteome</keyword>
<dbReference type="GO" id="GO:0008270">
    <property type="term" value="F:zinc ion binding"/>
    <property type="evidence" value="ECO:0007669"/>
    <property type="project" value="UniProtKB-KW"/>
</dbReference>
<evidence type="ECO:0000259" key="5">
    <source>
        <dbReference type="PROSITE" id="PS50865"/>
    </source>
</evidence>
<dbReference type="EMBL" id="JNBR01001456">
    <property type="protein sequence ID" value="OQR87234.1"/>
    <property type="molecule type" value="Genomic_DNA"/>
</dbReference>
<dbReference type="PROSITE" id="PS01360">
    <property type="entry name" value="ZF_MYND_1"/>
    <property type="match status" value="1"/>
</dbReference>
<dbReference type="SUPFAM" id="SSF144232">
    <property type="entry name" value="HIT/MYND zinc finger-like"/>
    <property type="match status" value="1"/>
</dbReference>
<evidence type="ECO:0000256" key="2">
    <source>
        <dbReference type="ARBA" id="ARBA00022771"/>
    </source>
</evidence>
<accession>A0A1V9YNG4</accession>
<dbReference type="Gene3D" id="6.10.140.2220">
    <property type="match status" value="1"/>
</dbReference>
<comment type="caution">
    <text evidence="6">The sequence shown here is derived from an EMBL/GenBank/DDBJ whole genome shotgun (WGS) entry which is preliminary data.</text>
</comment>
<evidence type="ECO:0000313" key="7">
    <source>
        <dbReference type="Proteomes" id="UP000243579"/>
    </source>
</evidence>
<dbReference type="Pfam" id="PF01753">
    <property type="entry name" value="zf-MYND"/>
    <property type="match status" value="1"/>
</dbReference>
<dbReference type="Gene3D" id="1.10.220.160">
    <property type="match status" value="1"/>
</dbReference>